<dbReference type="OrthoDB" id="10251741at2759"/>
<evidence type="ECO:0000256" key="1">
    <source>
        <dbReference type="ARBA" id="ARBA00004123"/>
    </source>
</evidence>
<keyword evidence="5" id="KW-0156">Chromatin regulator</keyword>
<feature type="region of interest" description="Disordered" evidence="12">
    <location>
        <begin position="432"/>
        <end position="493"/>
    </location>
</feature>
<dbReference type="InterPro" id="IPR015943">
    <property type="entry name" value="WD40/YVTN_repeat-like_dom_sf"/>
</dbReference>
<dbReference type="InterPro" id="IPR001680">
    <property type="entry name" value="WD40_rpt"/>
</dbReference>
<evidence type="ECO:0000256" key="11">
    <source>
        <dbReference type="SAM" id="Coils"/>
    </source>
</evidence>
<dbReference type="GO" id="GO:0006325">
    <property type="term" value="P:chromatin organization"/>
    <property type="evidence" value="ECO:0007669"/>
    <property type="project" value="UniProtKB-KW"/>
</dbReference>
<evidence type="ECO:0000256" key="6">
    <source>
        <dbReference type="ARBA" id="ARBA00023015"/>
    </source>
</evidence>
<comment type="subcellular location">
    <subcellularLocation>
        <location evidence="1">Nucleus</location>
    </subcellularLocation>
</comment>
<keyword evidence="4" id="KW-0677">Repeat</keyword>
<dbReference type="PANTHER" id="PTHR47822:SF2">
    <property type="entry name" value="F-BOX AND WD-40 DOMAIN PROTEIN 7"/>
    <property type="match status" value="1"/>
</dbReference>
<protein>
    <submittedName>
        <fullName evidence="13">Wd repeat protein</fullName>
    </submittedName>
</protein>
<feature type="coiled-coil region" evidence="11">
    <location>
        <begin position="323"/>
        <end position="350"/>
    </location>
</feature>
<keyword evidence="6" id="KW-0805">Transcription regulation</keyword>
<evidence type="ECO:0000256" key="7">
    <source>
        <dbReference type="ARBA" id="ARBA00023054"/>
    </source>
</evidence>
<dbReference type="Gene3D" id="2.130.10.10">
    <property type="entry name" value="YVTN repeat-like/Quinoprotein amine dehydrogenase"/>
    <property type="match status" value="2"/>
</dbReference>
<evidence type="ECO:0000256" key="3">
    <source>
        <dbReference type="ARBA" id="ARBA00022574"/>
    </source>
</evidence>
<proteinExistence type="inferred from homology"/>
<evidence type="ECO:0000256" key="2">
    <source>
        <dbReference type="ARBA" id="ARBA00010916"/>
    </source>
</evidence>
<evidence type="ECO:0000313" key="14">
    <source>
        <dbReference type="Proteomes" id="UP000039865"/>
    </source>
</evidence>
<dbReference type="GO" id="GO:0005634">
    <property type="term" value="C:nucleus"/>
    <property type="evidence" value="ECO:0007669"/>
    <property type="project" value="UniProtKB-SubCell"/>
</dbReference>
<sequence>MAVAFADGSLSIYSSYHGDRLYQINDEEISYPITALSWRPTTIQSCDAQSFKALGADGRILYWKPKYQNKMKTLLVSETNSYQCLDYSPDQGSKFVAAGKLPILEVYDDEKLERITEFKTAGGVGHTNRIFCVKFDPQQQNIIYSGGWDCTVNIWDLRTGKCSGSIFGPQICGEAIDVKSDSSILLTGSHQVKDGLQLWDLRTQACTKKIQWDEKGQDVSQIYSAKFTNPKKDFIIAGGSDKNQAKVFSADTGKAVSIFGGLPKACLVTDTSLEGNLCLLGCADGSIQKLIYHKKLNINNCLIKIMTTKSGKQSSSSGNSNLLSNLQRIQKLLESELKDIEKKIFQDENQYLKDSASYGAITKGWDGAANQQKAAAGAAGGRKHTKFTQLDRLFSYSSLTAPNTEEETKSLTLGKQNKNYERDKQLRAKQANIIGLKNKQKRKNKGQFGGPGSIMGLSNDDNNDGQDLLSDEDIGMKNEDSAGNIDQVDSDYQ</sequence>
<dbReference type="EMBL" id="CCKQ01006627">
    <property type="protein sequence ID" value="CDW77945.1"/>
    <property type="molecule type" value="Genomic_DNA"/>
</dbReference>
<feature type="repeat" description="WD" evidence="10">
    <location>
        <begin position="123"/>
        <end position="165"/>
    </location>
</feature>
<dbReference type="SUPFAM" id="SSF50978">
    <property type="entry name" value="WD40 repeat-like"/>
    <property type="match status" value="1"/>
</dbReference>
<dbReference type="PROSITE" id="PS50082">
    <property type="entry name" value="WD_REPEATS_2"/>
    <property type="match status" value="1"/>
</dbReference>
<dbReference type="PROSITE" id="PS50294">
    <property type="entry name" value="WD_REPEATS_REGION"/>
    <property type="match status" value="1"/>
</dbReference>
<evidence type="ECO:0000256" key="10">
    <source>
        <dbReference type="PROSITE-ProRule" id="PRU00221"/>
    </source>
</evidence>
<dbReference type="GO" id="GO:0000123">
    <property type="term" value="C:histone acetyltransferase complex"/>
    <property type="evidence" value="ECO:0007669"/>
    <property type="project" value="InterPro"/>
</dbReference>
<dbReference type="AlphaFoldDB" id="A0A078A6R2"/>
<dbReference type="PANTHER" id="PTHR47822">
    <property type="entry name" value="CARBOHYDRATE BINDING DOMAIN CONTAINING PROTEIN"/>
    <property type="match status" value="1"/>
</dbReference>
<dbReference type="Pfam" id="PF00400">
    <property type="entry name" value="WD40"/>
    <property type="match status" value="1"/>
</dbReference>
<feature type="region of interest" description="Disordered" evidence="12">
    <location>
        <begin position="404"/>
        <end position="423"/>
    </location>
</feature>
<dbReference type="InterPro" id="IPR036322">
    <property type="entry name" value="WD40_repeat_dom_sf"/>
</dbReference>
<keyword evidence="14" id="KW-1185">Reference proteome</keyword>
<feature type="compositionally biased region" description="Acidic residues" evidence="12">
    <location>
        <begin position="461"/>
        <end position="473"/>
    </location>
</feature>
<name>A0A078A6R2_STYLE</name>
<dbReference type="Proteomes" id="UP000039865">
    <property type="component" value="Unassembled WGS sequence"/>
</dbReference>
<keyword evidence="3 10" id="KW-0853">WD repeat</keyword>
<keyword evidence="8" id="KW-0804">Transcription</keyword>
<dbReference type="SMART" id="SM00320">
    <property type="entry name" value="WD40"/>
    <property type="match status" value="3"/>
</dbReference>
<evidence type="ECO:0000256" key="12">
    <source>
        <dbReference type="SAM" id="MobiDB-lite"/>
    </source>
</evidence>
<keyword evidence="7 11" id="KW-0175">Coiled coil</keyword>
<dbReference type="InterPro" id="IPR019775">
    <property type="entry name" value="WD40_repeat_CS"/>
</dbReference>
<dbReference type="InParanoid" id="A0A078A6R2"/>
<evidence type="ECO:0000256" key="8">
    <source>
        <dbReference type="ARBA" id="ARBA00023163"/>
    </source>
</evidence>
<reference evidence="13 14" key="1">
    <citation type="submission" date="2014-06" db="EMBL/GenBank/DDBJ databases">
        <authorList>
            <person name="Swart Estienne"/>
        </authorList>
    </citation>
    <scope>NUCLEOTIDE SEQUENCE [LARGE SCALE GENOMIC DNA]</scope>
    <source>
        <strain evidence="13 14">130c</strain>
    </source>
</reference>
<accession>A0A078A6R2</accession>
<dbReference type="InterPro" id="IPR015418">
    <property type="entry name" value="Eaf6"/>
</dbReference>
<comment type="similarity">
    <text evidence="2">Belongs to the EAF6 family.</text>
</comment>
<organism evidence="13 14">
    <name type="scientific">Stylonychia lemnae</name>
    <name type="common">Ciliate</name>
    <dbReference type="NCBI Taxonomy" id="5949"/>
    <lineage>
        <taxon>Eukaryota</taxon>
        <taxon>Sar</taxon>
        <taxon>Alveolata</taxon>
        <taxon>Ciliophora</taxon>
        <taxon>Intramacronucleata</taxon>
        <taxon>Spirotrichea</taxon>
        <taxon>Stichotrichia</taxon>
        <taxon>Sporadotrichida</taxon>
        <taxon>Oxytrichidae</taxon>
        <taxon>Stylonychinae</taxon>
        <taxon>Stylonychia</taxon>
    </lineage>
</organism>
<dbReference type="Pfam" id="PF09340">
    <property type="entry name" value="NuA4"/>
    <property type="match status" value="1"/>
</dbReference>
<keyword evidence="9" id="KW-0539">Nucleus</keyword>
<evidence type="ECO:0000313" key="13">
    <source>
        <dbReference type="EMBL" id="CDW77945.1"/>
    </source>
</evidence>
<evidence type="ECO:0000256" key="5">
    <source>
        <dbReference type="ARBA" id="ARBA00022853"/>
    </source>
</evidence>
<evidence type="ECO:0000256" key="9">
    <source>
        <dbReference type="ARBA" id="ARBA00023242"/>
    </source>
</evidence>
<gene>
    <name evidence="13" type="primary">Contig5202.g5577</name>
    <name evidence="13" type="ORF">STYLEM_6914</name>
</gene>
<dbReference type="PROSITE" id="PS00678">
    <property type="entry name" value="WD_REPEATS_1"/>
    <property type="match status" value="1"/>
</dbReference>
<evidence type="ECO:0000256" key="4">
    <source>
        <dbReference type="ARBA" id="ARBA00022737"/>
    </source>
</evidence>